<protein>
    <submittedName>
        <fullName evidence="1">Protein YkpC</fullName>
    </submittedName>
</protein>
<dbReference type="Proteomes" id="UP001165287">
    <property type="component" value="Unassembled WGS sequence"/>
</dbReference>
<evidence type="ECO:0000313" key="2">
    <source>
        <dbReference type="Proteomes" id="UP001165287"/>
    </source>
</evidence>
<dbReference type="Pfam" id="PF17447">
    <property type="entry name" value="YkpC"/>
    <property type="match status" value="1"/>
</dbReference>
<dbReference type="EMBL" id="JAIQUM010000001">
    <property type="protein sequence ID" value="MBZ5748780.1"/>
    <property type="molecule type" value="Genomic_DNA"/>
</dbReference>
<name>A0ABS7ULI2_9BACI</name>
<sequence length="46" mass="4982">MKDLSRRIIISLTLAIIIVGGMSVSLANMPESPDQNDDIIVQVQGE</sequence>
<comment type="caution">
    <text evidence="1">The sequence shown here is derived from an EMBL/GenBank/DDBJ whole genome shotgun (WGS) entry which is preliminary data.</text>
</comment>
<reference evidence="1" key="1">
    <citation type="submission" date="2024-05" db="EMBL/GenBank/DDBJ databases">
        <title>Metabacillus sp. nov., isolated from the rhizosphere soil of tomato plants.</title>
        <authorList>
            <person name="Ma R."/>
        </authorList>
    </citation>
    <scope>NUCLEOTIDE SEQUENCE</scope>
    <source>
        <strain evidence="1">DBTR6</strain>
    </source>
</reference>
<dbReference type="RefSeq" id="WP_181455788.1">
    <property type="nucleotide sequence ID" value="NZ_JAIQUM010000001.1"/>
</dbReference>
<dbReference type="InterPro" id="IPR035379">
    <property type="entry name" value="YkpC-like"/>
</dbReference>
<evidence type="ECO:0000313" key="1">
    <source>
        <dbReference type="EMBL" id="MBZ5748780.1"/>
    </source>
</evidence>
<proteinExistence type="predicted"/>
<organism evidence="1 2">
    <name type="scientific">Metabacillus rhizolycopersici</name>
    <dbReference type="NCBI Taxonomy" id="2875709"/>
    <lineage>
        <taxon>Bacteria</taxon>
        <taxon>Bacillati</taxon>
        <taxon>Bacillota</taxon>
        <taxon>Bacilli</taxon>
        <taxon>Bacillales</taxon>
        <taxon>Bacillaceae</taxon>
        <taxon>Metabacillus</taxon>
    </lineage>
</organism>
<accession>A0ABS7ULI2</accession>
<gene>
    <name evidence="1" type="ORF">K9V48_00575</name>
</gene>
<keyword evidence="2" id="KW-1185">Reference proteome</keyword>